<dbReference type="AlphaFoldDB" id="A0A4Q7ACH8"/>
<dbReference type="InterPro" id="IPR019059">
    <property type="entry name" value="Restrct_endonuc_II_HaeIII"/>
</dbReference>
<protein>
    <submittedName>
        <fullName evidence="1">HaeIII family restriction endonuclease</fullName>
    </submittedName>
</protein>
<gene>
    <name evidence="1" type="ORF">EXU28_18200</name>
</gene>
<dbReference type="GO" id="GO:0004519">
    <property type="term" value="F:endonuclease activity"/>
    <property type="evidence" value="ECO:0007669"/>
    <property type="project" value="UniProtKB-KW"/>
</dbReference>
<dbReference type="RefSeq" id="WP_130168994.1">
    <property type="nucleotide sequence ID" value="NZ_SGSQ01000044.1"/>
</dbReference>
<organism evidence="1 2">
    <name type="scientific">Acinetobacter wuhouensis</name>
    <dbReference type="NCBI Taxonomy" id="1879050"/>
    <lineage>
        <taxon>Bacteria</taxon>
        <taxon>Pseudomonadati</taxon>
        <taxon>Pseudomonadota</taxon>
        <taxon>Gammaproteobacteria</taxon>
        <taxon>Moraxellales</taxon>
        <taxon>Moraxellaceae</taxon>
        <taxon>Acinetobacter</taxon>
    </lineage>
</organism>
<dbReference type="Pfam" id="PF09556">
    <property type="entry name" value="RE_HaeIII"/>
    <property type="match status" value="1"/>
</dbReference>
<keyword evidence="2" id="KW-1185">Reference proteome</keyword>
<keyword evidence="1" id="KW-0540">Nuclease</keyword>
<keyword evidence="1" id="KW-0255">Endonuclease</keyword>
<dbReference type="EMBL" id="SGSQ01000044">
    <property type="protein sequence ID" value="RZG43027.1"/>
    <property type="molecule type" value="Genomic_DNA"/>
</dbReference>
<reference evidence="1 2" key="1">
    <citation type="submission" date="2019-02" db="EMBL/GenBank/DDBJ databases">
        <title>The Batch Genome Submission of Acinetobacter spp. strains.</title>
        <authorList>
            <person name="Qin J."/>
            <person name="Hu Y."/>
            <person name="Ye H."/>
            <person name="Wei L."/>
            <person name="Feng Y."/>
            <person name="Zong Z."/>
        </authorList>
    </citation>
    <scope>NUCLEOTIDE SEQUENCE [LARGE SCALE GENOMIC DNA]</scope>
    <source>
        <strain evidence="1 2">WCHAW060049</strain>
    </source>
</reference>
<proteinExistence type="predicted"/>
<evidence type="ECO:0000313" key="1">
    <source>
        <dbReference type="EMBL" id="RZG43027.1"/>
    </source>
</evidence>
<dbReference type="Proteomes" id="UP000293863">
    <property type="component" value="Unassembled WGS sequence"/>
</dbReference>
<keyword evidence="1" id="KW-0378">Hydrolase</keyword>
<sequence>MSKSNDNGRALEARLVEVITQQNLNIHLIGSTKNDQIRDLVHFYELPVGQQKDFSEFSIRYIQEISVQDIDSIERLKDTAAKQGDVTDIRIIYKDKSVRNISLKHNHDACKHQRPAALIKNQLGILDKELDAQYRKDLNTIYERFHSKVLLSDKENDNYLFRLVKERDPSLITNLYSDVCNLVKKYLLEYADEAAIKKYFKFLVGNTTFEKVAVYPKTRTIMIKDFTSVADATAVIDAYIHPDNGHLIVKFNNNFILDMRLHTASSRFSLGKSLSLKFDSVVDMDNAPVPQRSISF</sequence>
<accession>A0A4Q7ACH8</accession>
<comment type="caution">
    <text evidence="1">The sequence shown here is derived from an EMBL/GenBank/DDBJ whole genome shotgun (WGS) entry which is preliminary data.</text>
</comment>
<evidence type="ECO:0000313" key="2">
    <source>
        <dbReference type="Proteomes" id="UP000293863"/>
    </source>
</evidence>
<name>A0A4Q7ACH8_9GAMM</name>